<feature type="chain" id="PRO_5015039023" evidence="1">
    <location>
        <begin position="25"/>
        <end position="121"/>
    </location>
</feature>
<evidence type="ECO:0000313" key="4">
    <source>
        <dbReference type="EMBL" id="QJS39919.1"/>
    </source>
</evidence>
<reference evidence="2" key="1">
    <citation type="submission" date="2014-06" db="EMBL/GenBank/DDBJ databases">
        <authorList>
            <person name="Ju J."/>
            <person name="Zhang J."/>
        </authorList>
    </citation>
    <scope>NUCLEOTIDE SEQUENCE</scope>
    <source>
        <strain evidence="2">SscI8</strain>
    </source>
</reference>
<evidence type="ECO:0000256" key="1">
    <source>
        <dbReference type="SAM" id="SignalP"/>
    </source>
</evidence>
<gene>
    <name evidence="3" type="primary">SSCI32490.1</name>
    <name evidence="2" type="ORF">SPSC_03677</name>
</gene>
<accession>A0A0F7RZ99</accession>
<evidence type="ECO:0000313" key="3">
    <source>
        <dbReference type="EMBL" id="CDR99962.1"/>
    </source>
</evidence>
<reference evidence="4" key="4">
    <citation type="submission" date="2019-04" db="EMBL/GenBank/DDBJ databases">
        <title>Transcription profile analysis of interaction mechanism between sugarcane and Sporisorium scitamineum using microarray.</title>
        <authorList>
            <person name="Huang N."/>
            <person name="Ling H."/>
            <person name="Que Y."/>
        </authorList>
    </citation>
    <scope>NUCLEOTIDE SEQUENCE</scope>
</reference>
<evidence type="ECO:0000313" key="5">
    <source>
        <dbReference type="Proteomes" id="UP000242770"/>
    </source>
</evidence>
<dbReference type="EMBL" id="LK056669">
    <property type="protein sequence ID" value="CDR88091.1"/>
    <property type="molecule type" value="Genomic_DNA"/>
</dbReference>
<keyword evidence="5" id="KW-1185">Reference proteome</keyword>
<dbReference type="Proteomes" id="UP000242770">
    <property type="component" value="Unassembled WGS sequence"/>
</dbReference>
<proteinExistence type="evidence at transcript level"/>
<protein>
    <submittedName>
        <fullName evidence="4">Putative effector protein 4</fullName>
    </submittedName>
</protein>
<dbReference type="OrthoDB" id="10271390at2759"/>
<organism evidence="3 5">
    <name type="scientific">Sporisorium scitamineum</name>
    <dbReference type="NCBI Taxonomy" id="49012"/>
    <lineage>
        <taxon>Eukaryota</taxon>
        <taxon>Fungi</taxon>
        <taxon>Dikarya</taxon>
        <taxon>Basidiomycota</taxon>
        <taxon>Ustilaginomycotina</taxon>
        <taxon>Ustilaginomycetes</taxon>
        <taxon>Ustilaginales</taxon>
        <taxon>Ustilaginaceae</taxon>
        <taxon>Sporisorium</taxon>
    </lineage>
</organism>
<dbReference type="EMBL" id="CCFA01001793">
    <property type="protein sequence ID" value="CDR99962.1"/>
    <property type="molecule type" value="Genomic_DNA"/>
</dbReference>
<evidence type="ECO:0000313" key="2">
    <source>
        <dbReference type="EMBL" id="CDR88091.1"/>
    </source>
</evidence>
<dbReference type="AlphaFoldDB" id="A0A0F7RZ99"/>
<feature type="signal peptide" evidence="1">
    <location>
        <begin position="1"/>
        <end position="24"/>
    </location>
</feature>
<sequence length="121" mass="13964">MLVHSAPAFIATLVALCLAQHVQAIQLPAIRRSLTHNDDAANLERRWFWNFGSSLGRSPDNNALIVPEDMIKKHTAALVTEWQTYLNEMHRQHPNWKRIDWRDDGPAGFARWESEKQGRSH</sequence>
<keyword evidence="1" id="KW-0732">Signal</keyword>
<dbReference type="EMBL" id="MK756112">
    <property type="protein sequence ID" value="QJS39919.1"/>
    <property type="molecule type" value="mRNA"/>
</dbReference>
<name>A0A0F7RZ99_9BASI</name>
<reference evidence="5" key="2">
    <citation type="submission" date="2014-06" db="EMBL/GenBank/DDBJ databases">
        <authorList>
            <person name="Berkman P.J."/>
        </authorList>
    </citation>
    <scope>NUCLEOTIDE SEQUENCE [LARGE SCALE GENOMIC DNA]</scope>
</reference>
<reference evidence="3" key="3">
    <citation type="submission" date="2014-06" db="EMBL/GenBank/DDBJ databases">
        <authorList>
            <person name="Berkman J.Paul."/>
        </authorList>
    </citation>
    <scope>NUCLEOTIDE SEQUENCE [LARGE SCALE GENOMIC DNA]</scope>
</reference>